<evidence type="ECO:0000256" key="5">
    <source>
        <dbReference type="ARBA" id="ARBA00023125"/>
    </source>
</evidence>
<sequence>MQHDELNRFGVSIPSDLLMQFDKQIKQQGYGNRSEAIRDLIRKSLLQPQQYPATQCVAGTIAMVYDHHASELPLSLIALQHAYHHDIISTMHVHLSHELCLEILVVRGEVRRLRELGDRIRVLKGVLYAELSVTHLDPARGGEHRGHHGRQHDDEHT</sequence>
<dbReference type="Gene3D" id="3.30.70.1150">
    <property type="entry name" value="ACT-like. Chain A, domain 2"/>
    <property type="match status" value="1"/>
</dbReference>
<evidence type="ECO:0000256" key="2">
    <source>
        <dbReference type="ARBA" id="ARBA00022596"/>
    </source>
</evidence>
<keyword evidence="3 7" id="KW-0479">Metal-binding</keyword>
<keyword evidence="2 7" id="KW-0533">Nickel</keyword>
<evidence type="ECO:0000259" key="9">
    <source>
        <dbReference type="Pfam" id="PF01402"/>
    </source>
</evidence>
<accession>A0ABV8JYT8</accession>
<dbReference type="PANTHER" id="PTHR34719:SF2">
    <property type="entry name" value="NICKEL-RESPONSIVE REGULATOR"/>
    <property type="match status" value="1"/>
</dbReference>
<feature type="region of interest" description="Disordered" evidence="8">
    <location>
        <begin position="138"/>
        <end position="157"/>
    </location>
</feature>
<keyword evidence="4 7" id="KW-0805">Transcription regulation</keyword>
<dbReference type="InterPro" id="IPR045865">
    <property type="entry name" value="ACT-like_dom_sf"/>
</dbReference>
<evidence type="ECO:0000256" key="7">
    <source>
        <dbReference type="HAMAP-Rule" id="MF_00476"/>
    </source>
</evidence>
<feature type="binding site" evidence="7">
    <location>
        <position position="92"/>
    </location>
    <ligand>
        <name>Ni(2+)</name>
        <dbReference type="ChEBI" id="CHEBI:49786"/>
    </ligand>
</feature>
<dbReference type="Pfam" id="PF01402">
    <property type="entry name" value="RHH_1"/>
    <property type="match status" value="1"/>
</dbReference>
<dbReference type="InterPro" id="IPR050192">
    <property type="entry name" value="CopG/NikR_regulator"/>
</dbReference>
<dbReference type="HAMAP" id="MF_00476">
    <property type="entry name" value="NikR"/>
    <property type="match status" value="1"/>
</dbReference>
<dbReference type="NCBIfam" id="NF002169">
    <property type="entry name" value="PRK01002.1"/>
    <property type="match status" value="1"/>
</dbReference>
<comment type="caution">
    <text evidence="11">The sequence shown here is derived from an EMBL/GenBank/DDBJ whole genome shotgun (WGS) entry which is preliminary data.</text>
</comment>
<dbReference type="InterPro" id="IPR014864">
    <property type="entry name" value="TF_NikR_Ni-bd_C"/>
</dbReference>
<dbReference type="InterPro" id="IPR022988">
    <property type="entry name" value="Ni_resp_reg_NikR"/>
</dbReference>
<name>A0ABV8JYT8_9BACL</name>
<feature type="binding site" evidence="7">
    <location>
        <position position="100"/>
    </location>
    <ligand>
        <name>Ni(2+)</name>
        <dbReference type="ChEBI" id="CHEBI:49786"/>
    </ligand>
</feature>
<dbReference type="RefSeq" id="WP_377718063.1">
    <property type="nucleotide sequence ID" value="NZ_JBHSAM010000017.1"/>
</dbReference>
<dbReference type="CDD" id="cd22231">
    <property type="entry name" value="RHH_NikR_HicB-like"/>
    <property type="match status" value="1"/>
</dbReference>
<keyword evidence="5 7" id="KW-0238">DNA-binding</keyword>
<feature type="domain" description="Transcription factor NikR nickel binding C-terminal" evidence="10">
    <location>
        <begin position="58"/>
        <end position="134"/>
    </location>
</feature>
<dbReference type="InterPro" id="IPR010985">
    <property type="entry name" value="Ribbon_hlx_hlx"/>
</dbReference>
<gene>
    <name evidence="11" type="primary">nikR</name>
    <name evidence="11" type="ORF">ACFOZ8_06835</name>
</gene>
<dbReference type="PANTHER" id="PTHR34719">
    <property type="entry name" value="NICKEL-RESPONSIVE REGULATOR"/>
    <property type="match status" value="1"/>
</dbReference>
<comment type="function">
    <text evidence="7">Transcriptional regulator.</text>
</comment>
<feature type="binding site" evidence="7">
    <location>
        <position position="81"/>
    </location>
    <ligand>
        <name>Ni(2+)</name>
        <dbReference type="ChEBI" id="CHEBI:49786"/>
    </ligand>
</feature>
<comment type="similarity">
    <text evidence="1 7">Belongs to the transcriptional regulatory CopG/NikR family.</text>
</comment>
<proteinExistence type="inferred from homology"/>
<evidence type="ECO:0000313" key="11">
    <source>
        <dbReference type="EMBL" id="MFC4099372.1"/>
    </source>
</evidence>
<dbReference type="SUPFAM" id="SSF55021">
    <property type="entry name" value="ACT-like"/>
    <property type="match status" value="1"/>
</dbReference>
<dbReference type="InterPro" id="IPR013321">
    <property type="entry name" value="Arc_rbn_hlx_hlx"/>
</dbReference>
<dbReference type="NCBIfam" id="NF003381">
    <property type="entry name" value="PRK04460.1"/>
    <property type="match status" value="1"/>
</dbReference>
<evidence type="ECO:0000256" key="3">
    <source>
        <dbReference type="ARBA" id="ARBA00022723"/>
    </source>
</evidence>
<evidence type="ECO:0000313" key="12">
    <source>
        <dbReference type="Proteomes" id="UP001595715"/>
    </source>
</evidence>
<feature type="binding site" evidence="7">
    <location>
        <position position="94"/>
    </location>
    <ligand>
        <name>Ni(2+)</name>
        <dbReference type="ChEBI" id="CHEBI:49786"/>
    </ligand>
</feature>
<dbReference type="Proteomes" id="UP001595715">
    <property type="component" value="Unassembled WGS sequence"/>
</dbReference>
<dbReference type="InterPro" id="IPR027271">
    <property type="entry name" value="Acetolactate_synth/TF_NikR_C"/>
</dbReference>
<evidence type="ECO:0000256" key="4">
    <source>
        <dbReference type="ARBA" id="ARBA00023015"/>
    </source>
</evidence>
<evidence type="ECO:0000259" key="10">
    <source>
        <dbReference type="Pfam" id="PF08753"/>
    </source>
</evidence>
<dbReference type="InterPro" id="IPR002145">
    <property type="entry name" value="CopG"/>
</dbReference>
<reference evidence="12" key="1">
    <citation type="journal article" date="2019" name="Int. J. Syst. Evol. Microbiol.">
        <title>The Global Catalogue of Microorganisms (GCM) 10K type strain sequencing project: providing services to taxonomists for standard genome sequencing and annotation.</title>
        <authorList>
            <consortium name="The Broad Institute Genomics Platform"/>
            <consortium name="The Broad Institute Genome Sequencing Center for Infectious Disease"/>
            <person name="Wu L."/>
            <person name="Ma J."/>
        </authorList>
    </citation>
    <scope>NUCLEOTIDE SEQUENCE [LARGE SCALE GENOMIC DNA]</scope>
    <source>
        <strain evidence="12">IBRC-M 10987</strain>
    </source>
</reference>
<evidence type="ECO:0000256" key="8">
    <source>
        <dbReference type="SAM" id="MobiDB-lite"/>
    </source>
</evidence>
<dbReference type="Pfam" id="PF08753">
    <property type="entry name" value="NikR_C"/>
    <property type="match status" value="1"/>
</dbReference>
<protein>
    <recommendedName>
        <fullName evidence="7">Putative nickel-responsive regulator</fullName>
    </recommendedName>
</protein>
<dbReference type="NCBIfam" id="NF002815">
    <property type="entry name" value="PRK02967.1"/>
    <property type="match status" value="1"/>
</dbReference>
<keyword evidence="6 7" id="KW-0804">Transcription</keyword>
<feature type="domain" description="Ribbon-helix-helix protein CopG" evidence="9">
    <location>
        <begin position="8"/>
        <end position="46"/>
    </location>
</feature>
<evidence type="ECO:0000256" key="1">
    <source>
        <dbReference type="ARBA" id="ARBA00008478"/>
    </source>
</evidence>
<organism evidence="11 12">
    <name type="scientific">Paenibacillus xanthanilyticus</name>
    <dbReference type="NCBI Taxonomy" id="1783531"/>
    <lineage>
        <taxon>Bacteria</taxon>
        <taxon>Bacillati</taxon>
        <taxon>Bacillota</taxon>
        <taxon>Bacilli</taxon>
        <taxon>Bacillales</taxon>
        <taxon>Paenibacillaceae</taxon>
        <taxon>Paenibacillus</taxon>
    </lineage>
</organism>
<dbReference type="Gene3D" id="1.10.1220.10">
    <property type="entry name" value="Met repressor-like"/>
    <property type="match status" value="1"/>
</dbReference>
<dbReference type="EMBL" id="JBHSAM010000017">
    <property type="protein sequence ID" value="MFC4099372.1"/>
    <property type="molecule type" value="Genomic_DNA"/>
</dbReference>
<comment type="cofactor">
    <cofactor evidence="7">
        <name>Ni(2+)</name>
        <dbReference type="ChEBI" id="CHEBI:49786"/>
    </cofactor>
    <text evidence="7">Binds 1 nickel ion per subunit.</text>
</comment>
<dbReference type="SUPFAM" id="SSF47598">
    <property type="entry name" value="Ribbon-helix-helix"/>
    <property type="match status" value="1"/>
</dbReference>
<keyword evidence="12" id="KW-1185">Reference proteome</keyword>
<evidence type="ECO:0000256" key="6">
    <source>
        <dbReference type="ARBA" id="ARBA00023163"/>
    </source>
</evidence>